<dbReference type="SUPFAM" id="SSF51905">
    <property type="entry name" value="FAD/NAD(P)-binding domain"/>
    <property type="match status" value="1"/>
</dbReference>
<sequence>MFSLLSLGLVLALLKSGLAAVYDDPGQLPMDKQYDFVIVGAGTAGNVIAARLAENASTSILIVEAGRNNVGFDSYLITIPFFGPQASPHTTFDWNYTTIPQEPLNNQLIAYPRGYVLGGSSSTNYMVYTRGSSDDYDRFADLAGDDGWNWDNLFPYALKGHNETGQYIPSIHGTDGPLLTSIYGYPADTDDRVIAATAELSEEFPWNPDHNSGNMLGVSWMHSTIGGPLRSSSATAYLEPALRNHSNLDLVYNSQVTRLIQNGEIEGLPVFTTVEFARNPTAPRYNVSATREVILSAGAIGTPQILMLSGIGRSLDLAAVGIKPIIDLPEVGQNLVDHPLLPIQWNVDSNGTMDPIYRAEAALEAALEQYYANGTGRLAANGVSTQMAFLRLPENSSILAEFGDPTSGPGSPHYELAFADGFFTTSQTNPTSGSYFSIINVVVTPTSRGAITLASNDPFQHPTIDPKILSTDYDVNVMIESVKAAQRFAAAHAWDGYITGPYIGSVNTTTDDGIKEYLSRWATTIKHPFCTARLSKEDGEGVVDGQLLLKKAKGVRIVDASVFPIIPAGHPQAMVYIIAERAADVIKAAWGM</sequence>
<feature type="active site" description="Proton donor" evidence="5">
    <location>
        <position position="527"/>
    </location>
</feature>
<accession>A0A9P7VWB9</accession>
<keyword evidence="7" id="KW-0732">Signal</keyword>
<feature type="domain" description="Glucose-methanol-choline oxidoreductase N-terminal" evidence="8">
    <location>
        <begin position="298"/>
        <end position="312"/>
    </location>
</feature>
<feature type="binding site" evidence="6">
    <location>
        <position position="116"/>
    </location>
    <ligand>
        <name>FAD</name>
        <dbReference type="ChEBI" id="CHEBI:57692"/>
    </ligand>
</feature>
<dbReference type="PANTHER" id="PTHR11552:SF147">
    <property type="entry name" value="CHOLINE DEHYDROGENASE, MITOCHONDRIAL"/>
    <property type="match status" value="1"/>
</dbReference>
<dbReference type="PIRSF" id="PIRSF000137">
    <property type="entry name" value="Alcohol_oxidase"/>
    <property type="match status" value="1"/>
</dbReference>
<dbReference type="OrthoDB" id="269227at2759"/>
<name>A0A9P7VWB9_9AGAR</name>
<proteinExistence type="inferred from homology"/>
<feature type="active site" description="Proton acceptor" evidence="5">
    <location>
        <position position="570"/>
    </location>
</feature>
<dbReference type="InterPro" id="IPR012132">
    <property type="entry name" value="GMC_OxRdtase"/>
</dbReference>
<feature type="binding site" evidence="6">
    <location>
        <position position="256"/>
    </location>
    <ligand>
        <name>FAD</name>
        <dbReference type="ChEBI" id="CHEBI:57692"/>
    </ligand>
</feature>
<dbReference type="Proteomes" id="UP000812287">
    <property type="component" value="Unassembled WGS sequence"/>
</dbReference>
<feature type="binding site" evidence="6">
    <location>
        <begin position="124"/>
        <end position="127"/>
    </location>
    <ligand>
        <name>FAD</name>
        <dbReference type="ChEBI" id="CHEBI:57692"/>
    </ligand>
</feature>
<gene>
    <name evidence="9" type="ORF">BT62DRAFT_892887</name>
</gene>
<keyword evidence="10" id="KW-1185">Reference proteome</keyword>
<evidence type="ECO:0000259" key="8">
    <source>
        <dbReference type="PROSITE" id="PS00624"/>
    </source>
</evidence>
<comment type="caution">
    <text evidence="9">The sequence shown here is derived from an EMBL/GenBank/DDBJ whole genome shotgun (WGS) entry which is preliminary data.</text>
</comment>
<feature type="binding site" evidence="6">
    <location>
        <begin position="571"/>
        <end position="572"/>
    </location>
    <ligand>
        <name>FAD</name>
        <dbReference type="ChEBI" id="CHEBI:57692"/>
    </ligand>
</feature>
<dbReference type="InterPro" id="IPR007867">
    <property type="entry name" value="GMC_OxRtase_C"/>
</dbReference>
<dbReference type="Gene3D" id="3.50.50.60">
    <property type="entry name" value="FAD/NAD(P)-binding domain"/>
    <property type="match status" value="1"/>
</dbReference>
<dbReference type="GO" id="GO:0016614">
    <property type="term" value="F:oxidoreductase activity, acting on CH-OH group of donors"/>
    <property type="evidence" value="ECO:0007669"/>
    <property type="project" value="InterPro"/>
</dbReference>
<dbReference type="PANTHER" id="PTHR11552">
    <property type="entry name" value="GLUCOSE-METHANOL-CHOLINE GMC OXIDOREDUCTASE"/>
    <property type="match status" value="1"/>
</dbReference>
<dbReference type="AlphaFoldDB" id="A0A9P7VWB9"/>
<evidence type="ECO:0000256" key="3">
    <source>
        <dbReference type="ARBA" id="ARBA00022630"/>
    </source>
</evidence>
<feature type="signal peptide" evidence="7">
    <location>
        <begin position="1"/>
        <end position="19"/>
    </location>
</feature>
<evidence type="ECO:0000256" key="2">
    <source>
        <dbReference type="ARBA" id="ARBA00010790"/>
    </source>
</evidence>
<dbReference type="Pfam" id="PF00732">
    <property type="entry name" value="GMC_oxred_N"/>
    <property type="match status" value="1"/>
</dbReference>
<reference evidence="9" key="1">
    <citation type="submission" date="2020-11" db="EMBL/GenBank/DDBJ databases">
        <title>Adaptations for nitrogen fixation in a non-lichenized fungal sporocarp promotes dispersal by wood-feeding termites.</title>
        <authorList>
            <consortium name="DOE Joint Genome Institute"/>
            <person name="Koch R.A."/>
            <person name="Yoon G."/>
            <person name="Arayal U."/>
            <person name="Lail K."/>
            <person name="Amirebrahimi M."/>
            <person name="Labutti K."/>
            <person name="Lipzen A."/>
            <person name="Riley R."/>
            <person name="Barry K."/>
            <person name="Henrissat B."/>
            <person name="Grigoriev I.V."/>
            <person name="Herr J.R."/>
            <person name="Aime M.C."/>
        </authorList>
    </citation>
    <scope>NUCLEOTIDE SEQUENCE</scope>
    <source>
        <strain evidence="9">MCA 3950</strain>
    </source>
</reference>
<dbReference type="GO" id="GO:0050660">
    <property type="term" value="F:flavin adenine dinucleotide binding"/>
    <property type="evidence" value="ECO:0007669"/>
    <property type="project" value="InterPro"/>
</dbReference>
<dbReference type="GeneID" id="66105424"/>
<evidence type="ECO:0000256" key="4">
    <source>
        <dbReference type="ARBA" id="ARBA00022827"/>
    </source>
</evidence>
<dbReference type="PROSITE" id="PS00624">
    <property type="entry name" value="GMC_OXRED_2"/>
    <property type="match status" value="1"/>
</dbReference>
<protein>
    <submittedName>
        <fullName evidence="9">Alcohol oxidase</fullName>
    </submittedName>
</protein>
<keyword evidence="4 6" id="KW-0274">FAD</keyword>
<evidence type="ECO:0000313" key="9">
    <source>
        <dbReference type="EMBL" id="KAG7447359.1"/>
    </source>
</evidence>
<comment type="cofactor">
    <cofactor evidence="1 6">
        <name>FAD</name>
        <dbReference type="ChEBI" id="CHEBI:57692"/>
    </cofactor>
</comment>
<evidence type="ECO:0000256" key="5">
    <source>
        <dbReference type="PIRSR" id="PIRSR000137-1"/>
    </source>
</evidence>
<dbReference type="InterPro" id="IPR000172">
    <property type="entry name" value="GMC_OxRdtase_N"/>
</dbReference>
<evidence type="ECO:0000256" key="7">
    <source>
        <dbReference type="SAM" id="SignalP"/>
    </source>
</evidence>
<dbReference type="Gene3D" id="3.30.560.10">
    <property type="entry name" value="Glucose Oxidase, domain 3"/>
    <property type="match status" value="1"/>
</dbReference>
<feature type="chain" id="PRO_5040327394" evidence="7">
    <location>
        <begin position="20"/>
        <end position="592"/>
    </location>
</feature>
<keyword evidence="3" id="KW-0285">Flavoprotein</keyword>
<dbReference type="InterPro" id="IPR036188">
    <property type="entry name" value="FAD/NAD-bd_sf"/>
</dbReference>
<dbReference type="EMBL" id="MU250532">
    <property type="protein sequence ID" value="KAG7447359.1"/>
    <property type="molecule type" value="Genomic_DNA"/>
</dbReference>
<evidence type="ECO:0000256" key="1">
    <source>
        <dbReference type="ARBA" id="ARBA00001974"/>
    </source>
</evidence>
<dbReference type="Pfam" id="PF05199">
    <property type="entry name" value="GMC_oxred_C"/>
    <property type="match status" value="1"/>
</dbReference>
<evidence type="ECO:0000256" key="6">
    <source>
        <dbReference type="PIRSR" id="PIRSR000137-2"/>
    </source>
</evidence>
<dbReference type="RefSeq" id="XP_043040859.1">
    <property type="nucleotide sequence ID" value="XM_043183127.1"/>
</dbReference>
<dbReference type="SUPFAM" id="SSF54373">
    <property type="entry name" value="FAD-linked reductases, C-terminal domain"/>
    <property type="match status" value="1"/>
</dbReference>
<comment type="similarity">
    <text evidence="2">Belongs to the GMC oxidoreductase family.</text>
</comment>
<organism evidence="9 10">
    <name type="scientific">Guyanagaster necrorhizus</name>
    <dbReference type="NCBI Taxonomy" id="856835"/>
    <lineage>
        <taxon>Eukaryota</taxon>
        <taxon>Fungi</taxon>
        <taxon>Dikarya</taxon>
        <taxon>Basidiomycota</taxon>
        <taxon>Agaricomycotina</taxon>
        <taxon>Agaricomycetes</taxon>
        <taxon>Agaricomycetidae</taxon>
        <taxon>Agaricales</taxon>
        <taxon>Marasmiineae</taxon>
        <taxon>Physalacriaceae</taxon>
        <taxon>Guyanagaster</taxon>
    </lineage>
</organism>
<evidence type="ECO:0000313" key="10">
    <source>
        <dbReference type="Proteomes" id="UP000812287"/>
    </source>
</evidence>